<keyword evidence="11" id="KW-0812">Transmembrane</keyword>
<dbReference type="PANTHER" id="PTHR47955:SF19">
    <property type="entry name" value="CYTOCHROME P450 71A9-LIKE ISOFORM X1"/>
    <property type="match status" value="1"/>
</dbReference>
<comment type="cofactor">
    <cofactor evidence="1 9">
        <name>heme</name>
        <dbReference type="ChEBI" id="CHEBI:30413"/>
    </cofactor>
</comment>
<evidence type="ECO:0000256" key="6">
    <source>
        <dbReference type="ARBA" id="ARBA00023002"/>
    </source>
</evidence>
<sequence>MALLQWLSDNFNPSMLFASIFLVMVLTFFLMGKSRKTKFNLPPSPPKLPIIGNLHQLGNMPHLSLCRLAEKFGPIFYLQLGEIPTVVVSSARMAKEVMITHDLALSNRPQIFSAKHLFYNCTDIVFSPYGAYWRHIRKICILELLSAKRVQSFSFVREEEVARLVHRVAEHYPNTANLTKMLGLYANDVLCRVAFGRDFSGAGEYDQYGFQKMLEEYQELLGGLSVGDFFPSMEFIHSLTGMKSRLQNTFQRFDRFFDEVINEHLNPDREKKRQDLLDVLLDIQKNGSAEMPLTMDNVKAIILDMFAAGTDTTFITLDWGMTELIMNPKVMEKAQAEVRGIVGERRIVLESDLPQLHYMKAVIKEIFRLHPPVPVLVPRESMEEITIDGYNIPAKTRYFINAWAIGRNAESWENPETFEPERFMGSTIDFKGQDFELIPFGAGRRSCPAITFGTASVELALAQLLHSFDWELPPGIETKDLDMSEVFGITMHKIADLIVVAKPHFPYKNT</sequence>
<evidence type="ECO:0000256" key="7">
    <source>
        <dbReference type="ARBA" id="ARBA00023004"/>
    </source>
</evidence>
<evidence type="ECO:0000313" key="12">
    <source>
        <dbReference type="EMBL" id="TXG50172.1"/>
    </source>
</evidence>
<comment type="pathway">
    <text evidence="2">Secondary metabolite biosynthesis; terpenoid biosynthesis.</text>
</comment>
<evidence type="ECO:0000256" key="8">
    <source>
        <dbReference type="ARBA" id="ARBA00023033"/>
    </source>
</evidence>
<keyword evidence="11" id="KW-0472">Membrane</keyword>
<keyword evidence="13" id="KW-1185">Reference proteome</keyword>
<protein>
    <recommendedName>
        <fullName evidence="14">Cytochrome P450 71A1-like</fullName>
    </recommendedName>
</protein>
<comment type="similarity">
    <text evidence="3 10">Belongs to the cytochrome P450 family.</text>
</comment>
<dbReference type="AlphaFoldDB" id="A0A5C7H110"/>
<evidence type="ECO:0000256" key="3">
    <source>
        <dbReference type="ARBA" id="ARBA00010617"/>
    </source>
</evidence>
<evidence type="ECO:0008006" key="14">
    <source>
        <dbReference type="Google" id="ProtNLM"/>
    </source>
</evidence>
<dbReference type="GO" id="GO:0004497">
    <property type="term" value="F:monooxygenase activity"/>
    <property type="evidence" value="ECO:0007669"/>
    <property type="project" value="UniProtKB-KW"/>
</dbReference>
<keyword evidence="7 9" id="KW-0408">Iron</keyword>
<comment type="caution">
    <text evidence="12">The sequence shown here is derived from an EMBL/GenBank/DDBJ whole genome shotgun (WGS) entry which is preliminary data.</text>
</comment>
<keyword evidence="8 10" id="KW-0503">Monooxygenase</keyword>
<dbReference type="GO" id="GO:0005506">
    <property type="term" value="F:iron ion binding"/>
    <property type="evidence" value="ECO:0007669"/>
    <property type="project" value="InterPro"/>
</dbReference>
<dbReference type="PRINTS" id="PR00385">
    <property type="entry name" value="P450"/>
</dbReference>
<proteinExistence type="inferred from homology"/>
<dbReference type="OrthoDB" id="2789670at2759"/>
<keyword evidence="4 9" id="KW-0349">Heme</keyword>
<evidence type="ECO:0000256" key="9">
    <source>
        <dbReference type="PIRSR" id="PIRSR602401-1"/>
    </source>
</evidence>
<evidence type="ECO:0000256" key="2">
    <source>
        <dbReference type="ARBA" id="ARBA00004721"/>
    </source>
</evidence>
<dbReference type="PANTHER" id="PTHR47955">
    <property type="entry name" value="CYTOCHROME P450 FAMILY 71 PROTEIN"/>
    <property type="match status" value="1"/>
</dbReference>
<dbReference type="GO" id="GO:0020037">
    <property type="term" value="F:heme binding"/>
    <property type="evidence" value="ECO:0007669"/>
    <property type="project" value="InterPro"/>
</dbReference>
<evidence type="ECO:0000256" key="11">
    <source>
        <dbReference type="SAM" id="Phobius"/>
    </source>
</evidence>
<dbReference type="EMBL" id="VAHF01000011">
    <property type="protein sequence ID" value="TXG50172.1"/>
    <property type="molecule type" value="Genomic_DNA"/>
</dbReference>
<keyword evidence="5 9" id="KW-0479">Metal-binding</keyword>
<accession>A0A5C7H110</accession>
<organism evidence="12 13">
    <name type="scientific">Acer yangbiense</name>
    <dbReference type="NCBI Taxonomy" id="1000413"/>
    <lineage>
        <taxon>Eukaryota</taxon>
        <taxon>Viridiplantae</taxon>
        <taxon>Streptophyta</taxon>
        <taxon>Embryophyta</taxon>
        <taxon>Tracheophyta</taxon>
        <taxon>Spermatophyta</taxon>
        <taxon>Magnoliopsida</taxon>
        <taxon>eudicotyledons</taxon>
        <taxon>Gunneridae</taxon>
        <taxon>Pentapetalae</taxon>
        <taxon>rosids</taxon>
        <taxon>malvids</taxon>
        <taxon>Sapindales</taxon>
        <taxon>Sapindaceae</taxon>
        <taxon>Hippocastanoideae</taxon>
        <taxon>Acereae</taxon>
        <taxon>Acer</taxon>
    </lineage>
</organism>
<feature type="transmembrane region" description="Helical" evidence="11">
    <location>
        <begin position="12"/>
        <end position="31"/>
    </location>
</feature>
<dbReference type="PRINTS" id="PR00463">
    <property type="entry name" value="EP450I"/>
</dbReference>
<dbReference type="Pfam" id="PF00067">
    <property type="entry name" value="p450"/>
    <property type="match status" value="1"/>
</dbReference>
<gene>
    <name evidence="12" type="ORF">EZV62_022696</name>
</gene>
<evidence type="ECO:0000256" key="4">
    <source>
        <dbReference type="ARBA" id="ARBA00022617"/>
    </source>
</evidence>
<name>A0A5C7H110_9ROSI</name>
<dbReference type="InterPro" id="IPR001128">
    <property type="entry name" value="Cyt_P450"/>
</dbReference>
<dbReference type="Proteomes" id="UP000323000">
    <property type="component" value="Chromosome 11"/>
</dbReference>
<evidence type="ECO:0000313" key="13">
    <source>
        <dbReference type="Proteomes" id="UP000323000"/>
    </source>
</evidence>
<feature type="binding site" description="axial binding residue" evidence="9">
    <location>
        <position position="447"/>
    </location>
    <ligand>
        <name>heme</name>
        <dbReference type="ChEBI" id="CHEBI:30413"/>
    </ligand>
    <ligandPart>
        <name>Fe</name>
        <dbReference type="ChEBI" id="CHEBI:18248"/>
    </ligandPart>
</feature>
<dbReference type="CDD" id="cd11072">
    <property type="entry name" value="CYP71-like"/>
    <property type="match status" value="1"/>
</dbReference>
<dbReference type="InterPro" id="IPR036396">
    <property type="entry name" value="Cyt_P450_sf"/>
</dbReference>
<evidence type="ECO:0000256" key="10">
    <source>
        <dbReference type="RuleBase" id="RU000461"/>
    </source>
</evidence>
<dbReference type="Gene3D" id="1.10.630.10">
    <property type="entry name" value="Cytochrome P450"/>
    <property type="match status" value="1"/>
</dbReference>
<keyword evidence="11" id="KW-1133">Transmembrane helix</keyword>
<dbReference type="PROSITE" id="PS00086">
    <property type="entry name" value="CYTOCHROME_P450"/>
    <property type="match status" value="1"/>
</dbReference>
<evidence type="ECO:0000256" key="1">
    <source>
        <dbReference type="ARBA" id="ARBA00001971"/>
    </source>
</evidence>
<dbReference type="GO" id="GO:0016705">
    <property type="term" value="F:oxidoreductase activity, acting on paired donors, with incorporation or reduction of molecular oxygen"/>
    <property type="evidence" value="ECO:0007669"/>
    <property type="project" value="InterPro"/>
</dbReference>
<evidence type="ECO:0000256" key="5">
    <source>
        <dbReference type="ARBA" id="ARBA00022723"/>
    </source>
</evidence>
<dbReference type="SUPFAM" id="SSF48264">
    <property type="entry name" value="Cytochrome P450"/>
    <property type="match status" value="1"/>
</dbReference>
<dbReference type="InterPro" id="IPR017972">
    <property type="entry name" value="Cyt_P450_CS"/>
</dbReference>
<dbReference type="FunFam" id="1.10.630.10:FF:000043">
    <property type="entry name" value="Cytochrome P450 99A2"/>
    <property type="match status" value="1"/>
</dbReference>
<keyword evidence="6 10" id="KW-0560">Oxidoreductase</keyword>
<reference evidence="13" key="1">
    <citation type="journal article" date="2019" name="Gigascience">
        <title>De novo genome assembly of the endangered Acer yangbiense, a plant species with extremely small populations endemic to Yunnan Province, China.</title>
        <authorList>
            <person name="Yang J."/>
            <person name="Wariss H.M."/>
            <person name="Tao L."/>
            <person name="Zhang R."/>
            <person name="Yun Q."/>
            <person name="Hollingsworth P."/>
            <person name="Dao Z."/>
            <person name="Luo G."/>
            <person name="Guo H."/>
            <person name="Ma Y."/>
            <person name="Sun W."/>
        </authorList>
    </citation>
    <scope>NUCLEOTIDE SEQUENCE [LARGE SCALE GENOMIC DNA]</scope>
    <source>
        <strain evidence="13">cv. Malutang</strain>
    </source>
</reference>
<dbReference type="InterPro" id="IPR002401">
    <property type="entry name" value="Cyt_P450_E_grp-I"/>
</dbReference>